<keyword evidence="5" id="KW-0677">Repeat</keyword>
<dbReference type="GO" id="GO:0005052">
    <property type="term" value="F:peroxisome matrix targeting signal-1 binding"/>
    <property type="evidence" value="ECO:0007669"/>
    <property type="project" value="TreeGrafter"/>
</dbReference>
<reference evidence="11" key="1">
    <citation type="journal article" date="2018" name="Nat. Microbiol.">
        <title>Leveraging single-cell genomics to expand the fungal tree of life.</title>
        <authorList>
            <person name="Ahrendt S.R."/>
            <person name="Quandt C.A."/>
            <person name="Ciobanu D."/>
            <person name="Clum A."/>
            <person name="Salamov A."/>
            <person name="Andreopoulos B."/>
            <person name="Cheng J.F."/>
            <person name="Woyke T."/>
            <person name="Pelin A."/>
            <person name="Henrissat B."/>
            <person name="Reynolds N.K."/>
            <person name="Benny G.L."/>
            <person name="Smith M.E."/>
            <person name="James T.Y."/>
            <person name="Grigoriev I.V."/>
        </authorList>
    </citation>
    <scope>NUCLEOTIDE SEQUENCE [LARGE SCALE GENOMIC DNA]</scope>
    <source>
        <strain evidence="11">Benny S71-1</strain>
    </source>
</reference>
<dbReference type="Proteomes" id="UP000278143">
    <property type="component" value="Unassembled WGS sequence"/>
</dbReference>
<evidence type="ECO:0000256" key="2">
    <source>
        <dbReference type="ARBA" id="ARBA00004496"/>
    </source>
</evidence>
<keyword evidence="6 8" id="KW-0802">TPR repeat</keyword>
<feature type="region of interest" description="Disordered" evidence="9">
    <location>
        <begin position="21"/>
        <end position="56"/>
    </location>
</feature>
<feature type="repeat" description="TPR" evidence="8">
    <location>
        <begin position="485"/>
        <end position="518"/>
    </location>
</feature>
<feature type="non-terminal residue" evidence="10">
    <location>
        <position position="611"/>
    </location>
</feature>
<evidence type="ECO:0000256" key="6">
    <source>
        <dbReference type="ARBA" id="ARBA00022803"/>
    </source>
</evidence>
<dbReference type="OrthoDB" id="10006023at2759"/>
<comment type="subcellular location">
    <subcellularLocation>
        <location evidence="2">Cytoplasm</location>
    </subcellularLocation>
    <subcellularLocation>
        <location evidence="1">Peroxisome</location>
    </subcellularLocation>
</comment>
<evidence type="ECO:0000256" key="9">
    <source>
        <dbReference type="SAM" id="MobiDB-lite"/>
    </source>
</evidence>
<dbReference type="GO" id="GO:0005778">
    <property type="term" value="C:peroxisomal membrane"/>
    <property type="evidence" value="ECO:0007669"/>
    <property type="project" value="TreeGrafter"/>
</dbReference>
<keyword evidence="7" id="KW-0576">Peroxisome</keyword>
<feature type="compositionally biased region" description="Polar residues" evidence="9">
    <location>
        <begin position="281"/>
        <end position="292"/>
    </location>
</feature>
<feature type="compositionally biased region" description="Polar residues" evidence="9">
    <location>
        <begin position="301"/>
        <end position="322"/>
    </location>
</feature>
<dbReference type="Gene3D" id="1.25.40.10">
    <property type="entry name" value="Tetratricopeptide repeat domain"/>
    <property type="match status" value="1"/>
</dbReference>
<comment type="similarity">
    <text evidence="3">Belongs to the peroxisomal targeting signal receptor family.</text>
</comment>
<dbReference type="InterPro" id="IPR019734">
    <property type="entry name" value="TPR_rpt"/>
</dbReference>
<evidence type="ECO:0000256" key="7">
    <source>
        <dbReference type="ARBA" id="ARBA00023140"/>
    </source>
</evidence>
<dbReference type="PANTHER" id="PTHR10130:SF0">
    <property type="entry name" value="GH08708P"/>
    <property type="match status" value="1"/>
</dbReference>
<keyword evidence="11" id="KW-1185">Reference proteome</keyword>
<evidence type="ECO:0000256" key="1">
    <source>
        <dbReference type="ARBA" id="ARBA00004275"/>
    </source>
</evidence>
<dbReference type="InterPro" id="IPR011990">
    <property type="entry name" value="TPR-like_helical_dom_sf"/>
</dbReference>
<dbReference type="InterPro" id="IPR024111">
    <property type="entry name" value="PEX5/PEX5L"/>
</dbReference>
<name>A0A4P9Z4M3_9FUNG</name>
<evidence type="ECO:0000256" key="8">
    <source>
        <dbReference type="PROSITE-ProRule" id="PRU00339"/>
    </source>
</evidence>
<feature type="compositionally biased region" description="Basic and acidic residues" evidence="9">
    <location>
        <begin position="22"/>
        <end position="40"/>
    </location>
</feature>
<evidence type="ECO:0000256" key="5">
    <source>
        <dbReference type="ARBA" id="ARBA00022737"/>
    </source>
</evidence>
<dbReference type="PANTHER" id="PTHR10130">
    <property type="entry name" value="PEROXISOMAL TARGETING SIGNAL 1 RECEPTOR PEX5"/>
    <property type="match status" value="1"/>
</dbReference>
<keyword evidence="4" id="KW-0963">Cytoplasm</keyword>
<dbReference type="AlphaFoldDB" id="A0A4P9Z4M3"/>
<gene>
    <name evidence="10" type="ORF">SYNPS1DRAFT_27309</name>
</gene>
<dbReference type="GO" id="GO:0016560">
    <property type="term" value="P:protein import into peroxisome matrix, docking"/>
    <property type="evidence" value="ECO:0007669"/>
    <property type="project" value="TreeGrafter"/>
</dbReference>
<dbReference type="EMBL" id="KZ989286">
    <property type="protein sequence ID" value="RKP27022.1"/>
    <property type="molecule type" value="Genomic_DNA"/>
</dbReference>
<accession>A0A4P9Z4M3</accession>
<dbReference type="GO" id="GO:0005829">
    <property type="term" value="C:cytosol"/>
    <property type="evidence" value="ECO:0007669"/>
    <property type="project" value="TreeGrafter"/>
</dbReference>
<evidence type="ECO:0000313" key="10">
    <source>
        <dbReference type="EMBL" id="RKP27022.1"/>
    </source>
</evidence>
<proteinExistence type="inferred from homology"/>
<dbReference type="PROSITE" id="PS50005">
    <property type="entry name" value="TPR"/>
    <property type="match status" value="1"/>
</dbReference>
<protein>
    <submittedName>
        <fullName evidence="10">Uncharacterized protein</fullName>
    </submittedName>
</protein>
<sequence length="611" mass="67010">MFAGGADCSGGSNAMTGLLKQYSRDRSLQQDAAQFHDRPQGRAPASIFRQGTHPGNALTDEFLRASEHAGPSKQDAAAVPHDVFAFGALGKELDLIEGPPPSLEAMARGKAPATGQWTDDFARHTEQMAGMDTAEWQAFDEAFDAAQAHGAAGWQAEFAQFEANHPQLQQALHDPALQEQFEKAFDEAGQDVAWESEFVKQQQPANWAEEFTQKEQDGTEGDSRAALAATAGQVVDIVNESSNPKFKQSNFLQFMRRLRDQEVVVEGNKVVEQHAPVDHATATSSTWSSEFAQQQQQQPQSTSTRWTQEFTGGSGEHGTQQSQAWAGEFAATRNDTAENWAASFVEHQPEATTNTALGDQWAREFAAMHTDGAAVAEPIASGKSRLEEWTEMYRKNIAHLTDDDPAEREWDALARAWEQQAMQERATGRLEAVGREYDEYPFQVENPFLRDPTMLTAASASARGRSLHEEILEHEAVVQLDPSNAEAWRRLGLLQQENERDSAAIAAFRQALRVGTAGSTSMEQGGGGNQVSVALAIAYANENCRGDAYAELERWIMEHPVYGRAAGKTPAEWLAANEPDQHARVEQAMLHAVQMHPDTLDAELQAGLGVL</sequence>
<feature type="region of interest" description="Disordered" evidence="9">
    <location>
        <begin position="275"/>
        <end position="322"/>
    </location>
</feature>
<evidence type="ECO:0000256" key="3">
    <source>
        <dbReference type="ARBA" id="ARBA00005348"/>
    </source>
</evidence>
<evidence type="ECO:0000256" key="4">
    <source>
        <dbReference type="ARBA" id="ARBA00022490"/>
    </source>
</evidence>
<organism evidence="10 11">
    <name type="scientific">Syncephalis pseudoplumigaleata</name>
    <dbReference type="NCBI Taxonomy" id="1712513"/>
    <lineage>
        <taxon>Eukaryota</taxon>
        <taxon>Fungi</taxon>
        <taxon>Fungi incertae sedis</taxon>
        <taxon>Zoopagomycota</taxon>
        <taxon>Zoopagomycotina</taxon>
        <taxon>Zoopagomycetes</taxon>
        <taxon>Zoopagales</taxon>
        <taxon>Piptocephalidaceae</taxon>
        <taxon>Syncephalis</taxon>
    </lineage>
</organism>
<evidence type="ECO:0000313" key="11">
    <source>
        <dbReference type="Proteomes" id="UP000278143"/>
    </source>
</evidence>
<dbReference type="SUPFAM" id="SSF48452">
    <property type="entry name" value="TPR-like"/>
    <property type="match status" value="1"/>
</dbReference>